<dbReference type="AlphaFoldDB" id="A0A4U8WF12"/>
<gene>
    <name evidence="3" type="ORF">NCTC12078_02289</name>
</gene>
<evidence type="ECO:0000313" key="4">
    <source>
        <dbReference type="Proteomes" id="UP000290013"/>
    </source>
</evidence>
<sequence>MENNIQRSMRYREAEKKVKNIKGFYIHLMVYFFVNIFIIVSEAITAKPGAKFWEWDLLILPSLWGIGVVAHGLSVFLPTFILGKNWEEKKIRELMEKNK</sequence>
<accession>A0A4U8WF12</accession>
<feature type="transmembrane region" description="Helical" evidence="1">
    <location>
        <begin position="61"/>
        <end position="82"/>
    </location>
</feature>
<keyword evidence="1" id="KW-1133">Transmembrane helix</keyword>
<evidence type="ECO:0000313" key="3">
    <source>
        <dbReference type="EMBL" id="VFB04266.1"/>
    </source>
</evidence>
<feature type="domain" description="2TM" evidence="2">
    <location>
        <begin position="13"/>
        <end position="96"/>
    </location>
</feature>
<protein>
    <recommendedName>
        <fullName evidence="2">2TM domain-containing protein</fullName>
    </recommendedName>
</protein>
<proteinExistence type="predicted"/>
<feature type="transmembrane region" description="Helical" evidence="1">
    <location>
        <begin position="21"/>
        <end position="41"/>
    </location>
</feature>
<dbReference type="KEGG" id="ctai:NCTC12078_02289"/>
<evidence type="ECO:0000256" key="1">
    <source>
        <dbReference type="SAM" id="Phobius"/>
    </source>
</evidence>
<dbReference type="Pfam" id="PF13239">
    <property type="entry name" value="2TM"/>
    <property type="match status" value="1"/>
</dbReference>
<keyword evidence="1" id="KW-0812">Transmembrane</keyword>
<dbReference type="RefSeq" id="WP_130914564.1">
    <property type="nucleotide sequence ID" value="NZ_LR215974.1"/>
</dbReference>
<keyword evidence="1" id="KW-0472">Membrane</keyword>
<organism evidence="3 4">
    <name type="scientific">Chryseobacterium taihuense</name>
    <dbReference type="NCBI Taxonomy" id="1141221"/>
    <lineage>
        <taxon>Bacteria</taxon>
        <taxon>Pseudomonadati</taxon>
        <taxon>Bacteroidota</taxon>
        <taxon>Flavobacteriia</taxon>
        <taxon>Flavobacteriales</taxon>
        <taxon>Weeksellaceae</taxon>
        <taxon>Chryseobacterium group</taxon>
        <taxon>Chryseobacterium</taxon>
    </lineage>
</organism>
<dbReference type="Proteomes" id="UP000290013">
    <property type="component" value="Chromosome"/>
</dbReference>
<dbReference type="InterPro" id="IPR025698">
    <property type="entry name" value="2TM_dom"/>
</dbReference>
<dbReference type="EMBL" id="LR215974">
    <property type="protein sequence ID" value="VFB04266.1"/>
    <property type="molecule type" value="Genomic_DNA"/>
</dbReference>
<reference evidence="3 4" key="1">
    <citation type="submission" date="2019-02" db="EMBL/GenBank/DDBJ databases">
        <authorList>
            <consortium name="Pathogen Informatics"/>
        </authorList>
    </citation>
    <scope>NUCLEOTIDE SEQUENCE [LARGE SCALE GENOMIC DNA]</scope>
    <source>
        <strain evidence="3 4">3012STDY6944375</strain>
    </source>
</reference>
<name>A0A4U8WF12_9FLAO</name>
<evidence type="ECO:0000259" key="2">
    <source>
        <dbReference type="Pfam" id="PF13239"/>
    </source>
</evidence>